<feature type="compositionally biased region" description="Gly residues" evidence="11">
    <location>
        <begin position="755"/>
        <end position="765"/>
    </location>
</feature>
<reference evidence="13" key="2">
    <citation type="journal article" date="2022" name="Res Sq">
        <title>Comparative Genomics Reveals Insights into the Divergent Evolution of Astigmatic Mites and Household Pest Adaptations.</title>
        <authorList>
            <person name="Xiong Q."/>
            <person name="Wan A.T.-Y."/>
            <person name="Liu X.-Y."/>
            <person name="Fung C.S.-H."/>
            <person name="Xiao X."/>
            <person name="Malainual N."/>
            <person name="Hou J."/>
            <person name="Wang L."/>
            <person name="Wang M."/>
            <person name="Yang K."/>
            <person name="Cui Y."/>
            <person name="Leung E."/>
            <person name="Nong W."/>
            <person name="Shin S.-K."/>
            <person name="Au S."/>
            <person name="Jeong K.Y."/>
            <person name="Chew F.T."/>
            <person name="Hui J."/>
            <person name="Leung T.F."/>
            <person name="Tungtrongchitr A."/>
            <person name="Zhong N."/>
            <person name="Liu Z."/>
            <person name="Tsui S."/>
        </authorList>
    </citation>
    <scope>NUCLEOTIDE SEQUENCE</scope>
    <source>
        <strain evidence="13">Derf</strain>
        <tissue evidence="13">Whole organism</tissue>
    </source>
</reference>
<feature type="compositionally biased region" description="Low complexity" evidence="11">
    <location>
        <begin position="184"/>
        <end position="203"/>
    </location>
</feature>
<dbReference type="Pfam" id="PF13181">
    <property type="entry name" value="TPR_8"/>
    <property type="match status" value="1"/>
</dbReference>
<evidence type="ECO:0000256" key="10">
    <source>
        <dbReference type="SAM" id="Coils"/>
    </source>
</evidence>
<evidence type="ECO:0000313" key="14">
    <source>
        <dbReference type="Proteomes" id="UP000790347"/>
    </source>
</evidence>
<dbReference type="InterPro" id="IPR049390">
    <property type="entry name" value="FBF1_C"/>
</dbReference>
<dbReference type="GO" id="GO:0030992">
    <property type="term" value="C:intraciliary transport particle B"/>
    <property type="evidence" value="ECO:0007669"/>
    <property type="project" value="TreeGrafter"/>
</dbReference>
<gene>
    <name evidence="13" type="primary">TTC30B</name>
    <name evidence="13" type="ORF">DERF_011189</name>
</gene>
<comment type="similarity">
    <text evidence="2">Belongs to the TTC30/dfy-1/fleer family.</text>
</comment>
<dbReference type="Proteomes" id="UP000790347">
    <property type="component" value="Unassembled WGS sequence"/>
</dbReference>
<dbReference type="Gene3D" id="1.25.40.10">
    <property type="entry name" value="Tetratricopeptide repeat domain"/>
    <property type="match status" value="3"/>
</dbReference>
<dbReference type="EMBL" id="ASGP02000005">
    <property type="protein sequence ID" value="KAH9506458.1"/>
    <property type="molecule type" value="Genomic_DNA"/>
</dbReference>
<dbReference type="InterPro" id="IPR019734">
    <property type="entry name" value="TPR_rpt"/>
</dbReference>
<feature type="compositionally biased region" description="Basic and acidic residues" evidence="11">
    <location>
        <begin position="771"/>
        <end position="782"/>
    </location>
</feature>
<evidence type="ECO:0000256" key="3">
    <source>
        <dbReference type="ARBA" id="ARBA00015727"/>
    </source>
</evidence>
<feature type="compositionally biased region" description="Polar residues" evidence="11">
    <location>
        <begin position="737"/>
        <end position="748"/>
    </location>
</feature>
<dbReference type="SMART" id="SM00028">
    <property type="entry name" value="TPR"/>
    <property type="match status" value="3"/>
</dbReference>
<protein>
    <recommendedName>
        <fullName evidence="3">Tetratricopeptide repeat protein 30 homolog</fullName>
    </recommendedName>
</protein>
<feature type="domain" description="Fas-binding factor 1 C-terminal" evidence="12">
    <location>
        <begin position="1026"/>
        <end position="1583"/>
    </location>
</feature>
<dbReference type="PANTHER" id="PTHR20931:SF0">
    <property type="entry name" value="TETRATRICOPEPTIDE REPEAT PROTEIN 30"/>
    <property type="match status" value="1"/>
</dbReference>
<feature type="compositionally biased region" description="Polar residues" evidence="11">
    <location>
        <begin position="803"/>
        <end position="822"/>
    </location>
</feature>
<feature type="coiled-coil region" evidence="10">
    <location>
        <begin position="406"/>
        <end position="433"/>
    </location>
</feature>
<dbReference type="Pfam" id="PF21007">
    <property type="entry name" value="FBF1"/>
    <property type="match status" value="1"/>
</dbReference>
<evidence type="ECO:0000313" key="13">
    <source>
        <dbReference type="EMBL" id="KAH9506458.1"/>
    </source>
</evidence>
<keyword evidence="7" id="KW-0969">Cilium</keyword>
<feature type="compositionally biased region" description="Low complexity" evidence="11">
    <location>
        <begin position="903"/>
        <end position="921"/>
    </location>
</feature>
<dbReference type="InterPro" id="IPR039941">
    <property type="entry name" value="TT30"/>
</dbReference>
<comment type="caution">
    <text evidence="13">The sequence shown here is derived from an EMBL/GenBank/DDBJ whole genome shotgun (WGS) entry which is preliminary data.</text>
</comment>
<keyword evidence="14" id="KW-1185">Reference proteome</keyword>
<evidence type="ECO:0000256" key="2">
    <source>
        <dbReference type="ARBA" id="ARBA00009522"/>
    </source>
</evidence>
<dbReference type="InterPro" id="IPR011990">
    <property type="entry name" value="TPR-like_helical_dom_sf"/>
</dbReference>
<evidence type="ECO:0000259" key="12">
    <source>
        <dbReference type="Pfam" id="PF21007"/>
    </source>
</evidence>
<evidence type="ECO:0000256" key="1">
    <source>
        <dbReference type="ARBA" id="ARBA00004138"/>
    </source>
</evidence>
<organism evidence="13 14">
    <name type="scientific">Dermatophagoides farinae</name>
    <name type="common">American house dust mite</name>
    <dbReference type="NCBI Taxonomy" id="6954"/>
    <lineage>
        <taxon>Eukaryota</taxon>
        <taxon>Metazoa</taxon>
        <taxon>Ecdysozoa</taxon>
        <taxon>Arthropoda</taxon>
        <taxon>Chelicerata</taxon>
        <taxon>Arachnida</taxon>
        <taxon>Acari</taxon>
        <taxon>Acariformes</taxon>
        <taxon>Sarcoptiformes</taxon>
        <taxon>Astigmata</taxon>
        <taxon>Psoroptidia</taxon>
        <taxon>Analgoidea</taxon>
        <taxon>Pyroglyphidae</taxon>
        <taxon>Dermatophagoidinae</taxon>
        <taxon>Dermatophagoides</taxon>
    </lineage>
</organism>
<evidence type="ECO:0000256" key="8">
    <source>
        <dbReference type="ARBA" id="ARBA00023273"/>
    </source>
</evidence>
<feature type="compositionally biased region" description="Gly residues" evidence="11">
    <location>
        <begin position="158"/>
        <end position="168"/>
    </location>
</feature>
<evidence type="ECO:0000256" key="11">
    <source>
        <dbReference type="SAM" id="MobiDB-lite"/>
    </source>
</evidence>
<feature type="region of interest" description="Disordered" evidence="11">
    <location>
        <begin position="737"/>
        <end position="857"/>
    </location>
</feature>
<keyword evidence="8" id="KW-0966">Cell projection</keyword>
<dbReference type="PROSITE" id="PS50005">
    <property type="entry name" value="TPR"/>
    <property type="match status" value="2"/>
</dbReference>
<feature type="region of interest" description="Disordered" evidence="11">
    <location>
        <begin position="148"/>
        <end position="203"/>
    </location>
</feature>
<feature type="repeat" description="TPR" evidence="9">
    <location>
        <begin position="112"/>
        <end position="145"/>
    </location>
</feature>
<dbReference type="FunFam" id="1.25.40.10:FF:000186">
    <property type="entry name" value="Tetratricopeptide repeat domain 30A"/>
    <property type="match status" value="1"/>
</dbReference>
<proteinExistence type="inferred from homology"/>
<sequence length="1594" mass="184462">MIRHRLSLAKIKSGEKTKTIYTWIKEGNYKEAITVLNDELCLNQNSRAALSLLAYCHYILQEFEQSQQYYEKLIEIYPNEHHYWLNYTKSAIKYTNDDDNINAKLLIDQLSDDNETNLGCLLFKEKRYDDAIEKFRNALQMENINLSNSRSTNAHSSSGGGGGGGGVGQMIMMDRKSSEMNKNGTDTTITSVGGSSSSGSTTNSSMINQIPDLLYNLAVCYYHLRQYSDAMKFIGEIIEQGIREHPELSVGMNTEGLEVRSVGNTEVLHESILVEAFNLKAAIEYQLKNLDAAKEALTDMPPRSEEELDAVTLHNMALISMDTNPAEGFEKLQFLIGQETFQVETFANLLLLYCRYEYYELAADLMAENASFTYRYLSPYLYEFLDALITQQTSPEDAYQKFDEIATKHMDSLRKLSKQIQDAKNQIVKNDDANIVAKQNEIMKKLKHSFDEVIELYLPVLMAQAKIYWDIECYSQVEKVFRKSAEFCNELDLWKLNVAHVLFMQENKFKEATGFYEQLVKRNYDNILEVSAIVLANLCVSYIMTGQNEDAEELMRKIEKEEEQLIYGDPDKKIFHLCIVNLVIGTLYCSKGNYEFGISRVIKSLDPYPKKLGTDTWFYAKRCFLAMLENLAKQVIVIKDSVLQECIQFLSIIGNITSRQEYPSGSSSRSFLDDLLGSNDNNDDLLPLSSRTTSPRQRKSVRFFDEGFDDDLSTTQTQESRSIRPHSTALDSLLNNTKQAQKQQSNVRSKSDWLGLGGGGGGVGGSSDDDNNTHKKSNEKSTTKTSSQDEPEWITSGLKARQSRQSNQDSISTSTTLTSKNRPSFLIDTDPLKTSTLTPSPSLSPSTTTTTAITIDTNEPVNKSTSVINRNWQPKLLSDVEKSSSSSSSSPLSGIKKFVQVGQSELQKQQQQQQQQQQNGQTFSNRKSDTEQQQKSNENQSDIIHNKLDIQHHHQQQNQLGFPRIDENLNAINFQQQQQQQQQNSMIIPNEEIMSSIIINQDGQQQQQQQQQQSSLIVLQTKLRILTLEKSFLEQSLDQMKRNHQDELQAMISLYELMHLTSEMYKRHENMIQEERDRRIIELKNQLKQSEKEMNMIRDKYNERLVKIEEEYRKDNEHIQEQYDTTTRRMIEEHEMELKRLEQRLSTETESSLQTSSDLVHNQTKSVTELMAKWEESAYKIEKLQRSVIAKQEEISRLQTMNNSDDVLANKVTEIDERWKIFLNDMQQQRNDLETMIRVEHEKYFNDEQSRMKVCEEKMNQERKELESMKEKFAEEVREWRQRESVDAQQLMDERKKLKEEITLFEERRLLLEQLYDERKKMLDNEQERISKQSEEILQKQTELDQKESQSLKSSLNLEQQQQQLQMKKRQFDHEKQQMTMLGKTLEQRAEELEKLSQMALKEKMDVVTAMDEIERLRSELKKETVDLEKSKNESQIYHERLAMDRNQLEQQYKLLRELRDSIVCNLCGQIMNLGGNAQSSWTTMMTTKSTGQQDIGSGFIYSLINGGYMMRQQYQPMNAENVDKNNNKIQRLNPPWNSFRASKTADNPSTNLDDDKTLLLWQLASQQDSAALAEETRFLKILMNSHQSKSKPL</sequence>
<feature type="compositionally biased region" description="Low complexity" evidence="11">
    <location>
        <begin position="828"/>
        <end position="857"/>
    </location>
</feature>
<dbReference type="SUPFAM" id="SSF48452">
    <property type="entry name" value="TPR-like"/>
    <property type="match status" value="2"/>
</dbReference>
<evidence type="ECO:0000256" key="4">
    <source>
        <dbReference type="ARBA" id="ARBA00022737"/>
    </source>
</evidence>
<evidence type="ECO:0000256" key="9">
    <source>
        <dbReference type="PROSITE-ProRule" id="PRU00339"/>
    </source>
</evidence>
<accession>A0A922HVN9</accession>
<dbReference type="GO" id="GO:0005879">
    <property type="term" value="C:axonemal microtubule"/>
    <property type="evidence" value="ECO:0007669"/>
    <property type="project" value="TreeGrafter"/>
</dbReference>
<reference evidence="13" key="1">
    <citation type="submission" date="2013-05" db="EMBL/GenBank/DDBJ databases">
        <authorList>
            <person name="Yim A.K.Y."/>
            <person name="Chan T.F."/>
            <person name="Ji K.M."/>
            <person name="Liu X.Y."/>
            <person name="Zhou J.W."/>
            <person name="Li R.Q."/>
            <person name="Yang K.Y."/>
            <person name="Li J."/>
            <person name="Li M."/>
            <person name="Law P.T.W."/>
            <person name="Wu Y.L."/>
            <person name="Cai Z.L."/>
            <person name="Qin H."/>
            <person name="Bao Y."/>
            <person name="Leung R.K.K."/>
            <person name="Ng P.K.S."/>
            <person name="Zou J."/>
            <person name="Zhong X.J."/>
            <person name="Ran P.X."/>
            <person name="Zhong N.S."/>
            <person name="Liu Z.G."/>
            <person name="Tsui S.K.W."/>
        </authorList>
    </citation>
    <scope>NUCLEOTIDE SEQUENCE</scope>
    <source>
        <strain evidence="13">Derf</strain>
        <tissue evidence="13">Whole organism</tissue>
    </source>
</reference>
<dbReference type="GO" id="GO:0042073">
    <property type="term" value="P:intraciliary transport"/>
    <property type="evidence" value="ECO:0007669"/>
    <property type="project" value="TreeGrafter"/>
</dbReference>
<feature type="coiled-coil region" evidence="10">
    <location>
        <begin position="1073"/>
        <end position="1151"/>
    </location>
</feature>
<dbReference type="GO" id="GO:0120170">
    <property type="term" value="F:intraciliary transport particle B binding"/>
    <property type="evidence" value="ECO:0007669"/>
    <property type="project" value="TreeGrafter"/>
</dbReference>
<dbReference type="PANTHER" id="PTHR20931">
    <property type="entry name" value="TETRATRICOPEPTIDE REPEAT PROTEIN 30"/>
    <property type="match status" value="1"/>
</dbReference>
<keyword evidence="10" id="KW-0175">Coiled coil</keyword>
<feature type="region of interest" description="Disordered" evidence="11">
    <location>
        <begin position="903"/>
        <end position="938"/>
    </location>
</feature>
<keyword evidence="5" id="KW-0970">Cilium biogenesis/degradation</keyword>
<feature type="coiled-coil region" evidence="10">
    <location>
        <begin position="1181"/>
        <end position="1459"/>
    </location>
</feature>
<keyword evidence="4" id="KW-0677">Repeat</keyword>
<comment type="subcellular location">
    <subcellularLocation>
        <location evidence="1">Cell projection</location>
        <location evidence="1">Cilium</location>
    </subcellularLocation>
</comment>
<name>A0A922HVN9_DERFA</name>
<feature type="compositionally biased region" description="Low complexity" evidence="11">
    <location>
        <begin position="148"/>
        <end position="157"/>
    </location>
</feature>
<evidence type="ECO:0000256" key="6">
    <source>
        <dbReference type="ARBA" id="ARBA00022803"/>
    </source>
</evidence>
<feature type="repeat" description="TPR" evidence="9">
    <location>
        <begin position="47"/>
        <end position="80"/>
    </location>
</feature>
<evidence type="ECO:0000256" key="7">
    <source>
        <dbReference type="ARBA" id="ARBA00023069"/>
    </source>
</evidence>
<evidence type="ECO:0000256" key="5">
    <source>
        <dbReference type="ARBA" id="ARBA00022794"/>
    </source>
</evidence>
<keyword evidence="6 9" id="KW-0802">TPR repeat</keyword>